<evidence type="ECO:0000256" key="3">
    <source>
        <dbReference type="SAM" id="Phobius"/>
    </source>
</evidence>
<dbReference type="AlphaFoldDB" id="A0A6A7Y5V4"/>
<gene>
    <name evidence="6" type="ORF">F0357_18575</name>
</gene>
<keyword evidence="3" id="KW-0812">Transmembrane</keyword>
<evidence type="ECO:0000313" key="6">
    <source>
        <dbReference type="EMBL" id="MQT14623.1"/>
    </source>
</evidence>
<reference evidence="6 7" key="1">
    <citation type="submission" date="2019-09" db="EMBL/GenBank/DDBJ databases">
        <title>Segnochrobactrum spirostomi gen. nov., sp. nov., isolated from the ciliate Spirostomum cf. yagiui and description of a novel family, Segnochrobactraceae fam. nov. within the order Rhizobiales of the class Alphaproteobacteria.</title>
        <authorList>
            <person name="Akter S."/>
            <person name="Shazib S.U.A."/>
            <person name="Shin M.K."/>
        </authorList>
    </citation>
    <scope>NUCLEOTIDE SEQUENCE [LARGE SCALE GENOMIC DNA]</scope>
    <source>
        <strain evidence="6 7">Sp-1</strain>
    </source>
</reference>
<keyword evidence="7" id="KW-1185">Reference proteome</keyword>
<feature type="region of interest" description="Disordered" evidence="2">
    <location>
        <begin position="1"/>
        <end position="56"/>
    </location>
</feature>
<dbReference type="GO" id="GO:0055085">
    <property type="term" value="P:transmembrane transport"/>
    <property type="evidence" value="ECO:0007669"/>
    <property type="project" value="InterPro"/>
</dbReference>
<sequence>MAIHRGDQPVASGEASEAEISARAEQPGPQTPPAATPAPAATAPKPAAAEIGTRADVDEKRRLGRRRVLRRILMFGGVAAVVLGAGYFWLVGGRYVSVDDAYVHARKLLVATDVSGIVQEVAVKEGQHVKAGDVLFRLDPNPFQIAVDGAKAKLEQAAVQVDALKADYFRMQRDIEVGQAQVQLDQAQYDRLNALVKTDTVSRSSYDEARFTLAADQHKLASLQQVAKVQLARLRGDPNLPVEQHPEYQQALAALREDQRELDHAVVKAPFDGIVTQVDTLQPGQYLPADNPGFALVSNREVWVDANAKETDLTNVKPGDKVDVSVDTYPGLTFVGRVASISPASGSEFSVLPAQNASGNWVKVVQRIPVRIAVVQEADSPQLRAGMSVVADIDTGRERHLSDLWSGFFGGTAEAKSPAARTDGSVALAPAADTAKPVGQ</sequence>
<dbReference type="PANTHER" id="PTHR30386:SF19">
    <property type="entry name" value="MULTIDRUG EXPORT PROTEIN EMRA-RELATED"/>
    <property type="match status" value="1"/>
</dbReference>
<dbReference type="InterPro" id="IPR050739">
    <property type="entry name" value="MFP"/>
</dbReference>
<evidence type="ECO:0000259" key="4">
    <source>
        <dbReference type="Pfam" id="PF25917"/>
    </source>
</evidence>
<dbReference type="InterPro" id="IPR058792">
    <property type="entry name" value="Beta-barrel_RND_2"/>
</dbReference>
<evidence type="ECO:0000313" key="7">
    <source>
        <dbReference type="Proteomes" id="UP000332515"/>
    </source>
</evidence>
<dbReference type="Pfam" id="PF25917">
    <property type="entry name" value="BSH_RND"/>
    <property type="match status" value="1"/>
</dbReference>
<protein>
    <submittedName>
        <fullName evidence="6">HlyD family secretion protein</fullName>
    </submittedName>
</protein>
<feature type="compositionally biased region" description="Low complexity" evidence="2">
    <location>
        <begin position="11"/>
        <end position="28"/>
    </location>
</feature>
<dbReference type="PANTHER" id="PTHR30386">
    <property type="entry name" value="MEMBRANE FUSION SUBUNIT OF EMRAB-TOLC MULTIDRUG EFFLUX PUMP"/>
    <property type="match status" value="1"/>
</dbReference>
<keyword evidence="3" id="KW-1133">Transmembrane helix</keyword>
<name>A0A6A7Y5V4_9HYPH</name>
<dbReference type="InterPro" id="IPR058625">
    <property type="entry name" value="MdtA-like_BSH"/>
</dbReference>
<dbReference type="Gene3D" id="2.40.30.170">
    <property type="match status" value="1"/>
</dbReference>
<dbReference type="Proteomes" id="UP000332515">
    <property type="component" value="Unassembled WGS sequence"/>
</dbReference>
<dbReference type="Pfam" id="PF25954">
    <property type="entry name" value="Beta-barrel_RND_2"/>
    <property type="match status" value="1"/>
</dbReference>
<feature type="region of interest" description="Disordered" evidence="2">
    <location>
        <begin position="419"/>
        <end position="440"/>
    </location>
</feature>
<keyword evidence="3" id="KW-0472">Membrane</keyword>
<accession>A0A6A7Y5V4</accession>
<feature type="transmembrane region" description="Helical" evidence="3">
    <location>
        <begin position="68"/>
        <end position="90"/>
    </location>
</feature>
<feature type="compositionally biased region" description="Low complexity" evidence="2">
    <location>
        <begin position="37"/>
        <end position="49"/>
    </location>
</feature>
<dbReference type="SUPFAM" id="SSF111369">
    <property type="entry name" value="HlyD-like secretion proteins"/>
    <property type="match status" value="2"/>
</dbReference>
<evidence type="ECO:0000259" key="5">
    <source>
        <dbReference type="Pfam" id="PF25954"/>
    </source>
</evidence>
<organism evidence="6 7">
    <name type="scientific">Segnochrobactrum spirostomi</name>
    <dbReference type="NCBI Taxonomy" id="2608987"/>
    <lineage>
        <taxon>Bacteria</taxon>
        <taxon>Pseudomonadati</taxon>
        <taxon>Pseudomonadota</taxon>
        <taxon>Alphaproteobacteria</taxon>
        <taxon>Hyphomicrobiales</taxon>
        <taxon>Segnochrobactraceae</taxon>
        <taxon>Segnochrobactrum</taxon>
    </lineage>
</organism>
<dbReference type="Gene3D" id="2.40.50.100">
    <property type="match status" value="1"/>
</dbReference>
<feature type="domain" description="Multidrug resistance protein MdtA-like barrel-sandwich hybrid" evidence="4">
    <location>
        <begin position="110"/>
        <end position="296"/>
    </location>
</feature>
<comment type="subcellular location">
    <subcellularLocation>
        <location evidence="1">Cell envelope</location>
    </subcellularLocation>
</comment>
<proteinExistence type="predicted"/>
<dbReference type="EMBL" id="VWNA01000001">
    <property type="protein sequence ID" value="MQT14623.1"/>
    <property type="molecule type" value="Genomic_DNA"/>
</dbReference>
<feature type="domain" description="CusB-like beta-barrel" evidence="5">
    <location>
        <begin position="301"/>
        <end position="344"/>
    </location>
</feature>
<dbReference type="GO" id="GO:0030313">
    <property type="term" value="C:cell envelope"/>
    <property type="evidence" value="ECO:0007669"/>
    <property type="project" value="UniProtKB-SubCell"/>
</dbReference>
<evidence type="ECO:0000256" key="1">
    <source>
        <dbReference type="ARBA" id="ARBA00004196"/>
    </source>
</evidence>
<evidence type="ECO:0000256" key="2">
    <source>
        <dbReference type="SAM" id="MobiDB-lite"/>
    </source>
</evidence>
<comment type="caution">
    <text evidence="6">The sequence shown here is derived from an EMBL/GenBank/DDBJ whole genome shotgun (WGS) entry which is preliminary data.</text>
</comment>